<comment type="caution">
    <text evidence="1">The sequence shown here is derived from an EMBL/GenBank/DDBJ whole genome shotgun (WGS) entry which is preliminary data.</text>
</comment>
<sequence>MRVTSVVCPFCGALCDDIEIEVEGDVIKGVKR</sequence>
<dbReference type="AlphaFoldDB" id="A0A6V8NVC1"/>
<protein>
    <recommendedName>
        <fullName evidence="3">Formylmethanofuran dehydrogenase subunit B</fullName>
    </recommendedName>
</protein>
<organism evidence="1 2">
    <name type="scientific">Candidatus Hakubella thermalkaliphila</name>
    <dbReference type="NCBI Taxonomy" id="2754717"/>
    <lineage>
        <taxon>Bacteria</taxon>
        <taxon>Bacillati</taxon>
        <taxon>Actinomycetota</taxon>
        <taxon>Actinomycetota incertae sedis</taxon>
        <taxon>Candidatus Hakubellales</taxon>
        <taxon>Candidatus Hakubellaceae</taxon>
        <taxon>Candidatus Hakubella</taxon>
    </lineage>
</organism>
<evidence type="ECO:0000313" key="2">
    <source>
        <dbReference type="Proteomes" id="UP000585609"/>
    </source>
</evidence>
<evidence type="ECO:0000313" key="1">
    <source>
        <dbReference type="EMBL" id="GFP23993.1"/>
    </source>
</evidence>
<evidence type="ECO:0008006" key="3">
    <source>
        <dbReference type="Google" id="ProtNLM"/>
    </source>
</evidence>
<gene>
    <name evidence="1" type="ORF">HKBW3S09_01459</name>
</gene>
<feature type="non-terminal residue" evidence="1">
    <location>
        <position position="32"/>
    </location>
</feature>
<name>A0A6V8NVC1_9ACTN</name>
<proteinExistence type="predicted"/>
<dbReference type="EMBL" id="BLRW01000287">
    <property type="protein sequence ID" value="GFP23993.1"/>
    <property type="molecule type" value="Genomic_DNA"/>
</dbReference>
<accession>A0A6V8NVC1</accession>
<dbReference type="Proteomes" id="UP000585609">
    <property type="component" value="Unassembled WGS sequence"/>
</dbReference>
<reference evidence="1 2" key="1">
    <citation type="journal article" date="2020" name="Front. Microbiol.">
        <title>Single-cell genomics of novel Actinobacteria with the Wood-Ljungdahl pathway discovered in a serpentinizing system.</title>
        <authorList>
            <person name="Merino N."/>
            <person name="Kawai M."/>
            <person name="Boyd E.S."/>
            <person name="Colman D.R."/>
            <person name="McGlynn S.E."/>
            <person name="Nealson K.H."/>
            <person name="Kurokawa K."/>
            <person name="Hongoh Y."/>
        </authorList>
    </citation>
    <scope>NUCLEOTIDE SEQUENCE [LARGE SCALE GENOMIC DNA]</scope>
    <source>
        <strain evidence="1 2">S09_30</strain>
    </source>
</reference>